<keyword evidence="2" id="KW-1185">Reference proteome</keyword>
<evidence type="ECO:0000313" key="1">
    <source>
        <dbReference type="EMBL" id="MBU5336635.1"/>
    </source>
</evidence>
<name>A0ABS6DY11_9FIRM</name>
<comment type="caution">
    <text evidence="1">The sequence shown here is derived from an EMBL/GenBank/DDBJ whole genome shotgun (WGS) entry which is preliminary data.</text>
</comment>
<dbReference type="RefSeq" id="WP_216570071.1">
    <property type="nucleotide sequence ID" value="NZ_JAHLOQ010000024.1"/>
</dbReference>
<protein>
    <submittedName>
        <fullName evidence="1">Uncharacterized protein</fullName>
    </submittedName>
</protein>
<accession>A0ABS6DY11</accession>
<gene>
    <name evidence="1" type="ORF">KQI20_09305</name>
</gene>
<sequence length="69" mass="7754">MFTDKYNTLWAYDGVPVIKVGDNILAQNVIGYGAKDNHISYLTIDGDLYLYDTDSLEETLILQDASDFS</sequence>
<proteinExistence type="predicted"/>
<organism evidence="1 2">
    <name type="scientific">Intestinibacter bartlettii</name>
    <dbReference type="NCBI Taxonomy" id="261299"/>
    <lineage>
        <taxon>Bacteria</taxon>
        <taxon>Bacillati</taxon>
        <taxon>Bacillota</taxon>
        <taxon>Clostridia</taxon>
        <taxon>Peptostreptococcales</taxon>
        <taxon>Peptostreptococcaceae</taxon>
        <taxon>Intestinibacter</taxon>
    </lineage>
</organism>
<evidence type="ECO:0000313" key="2">
    <source>
        <dbReference type="Proteomes" id="UP001196301"/>
    </source>
</evidence>
<dbReference type="EMBL" id="JAHLOQ010000024">
    <property type="protein sequence ID" value="MBU5336635.1"/>
    <property type="molecule type" value="Genomic_DNA"/>
</dbReference>
<reference evidence="1 2" key="1">
    <citation type="submission" date="2021-06" db="EMBL/GenBank/DDBJ databases">
        <authorList>
            <person name="Sun Q."/>
            <person name="Li D."/>
        </authorList>
    </citation>
    <scope>NUCLEOTIDE SEQUENCE [LARGE SCALE GENOMIC DNA]</scope>
    <source>
        <strain evidence="1 2">N19</strain>
    </source>
</reference>
<dbReference type="Proteomes" id="UP001196301">
    <property type="component" value="Unassembled WGS sequence"/>
</dbReference>